<dbReference type="RefSeq" id="WP_154287930.1">
    <property type="nucleotide sequence ID" value="NZ_WKJI01000003.1"/>
</dbReference>
<feature type="chain" id="PRO_5029777068" evidence="1">
    <location>
        <begin position="21"/>
        <end position="67"/>
    </location>
</feature>
<proteinExistence type="predicted"/>
<evidence type="ECO:0000256" key="1">
    <source>
        <dbReference type="SAM" id="SignalP"/>
    </source>
</evidence>
<reference evidence="2 3" key="1">
    <citation type="submission" date="2019-11" db="EMBL/GenBank/DDBJ databases">
        <authorList>
            <person name="Cheng Q."/>
            <person name="Yang Z."/>
        </authorList>
    </citation>
    <scope>NUCLEOTIDE SEQUENCE [LARGE SCALE GENOMIC DNA]</scope>
    <source>
        <strain evidence="2 3">HX-22-1</strain>
    </source>
</reference>
<evidence type="ECO:0000313" key="2">
    <source>
        <dbReference type="EMBL" id="MRX47813.1"/>
    </source>
</evidence>
<dbReference type="AlphaFoldDB" id="A0A7K0FPL0"/>
<protein>
    <submittedName>
        <fullName evidence="2">Uncharacterized protein</fullName>
    </submittedName>
</protein>
<feature type="signal peptide" evidence="1">
    <location>
        <begin position="1"/>
        <end position="20"/>
    </location>
</feature>
<keyword evidence="1" id="KW-0732">Signal</keyword>
<dbReference type="Proteomes" id="UP000462931">
    <property type="component" value="Unassembled WGS sequence"/>
</dbReference>
<organism evidence="2 3">
    <name type="scientific">Pedobacter puniceum</name>
    <dbReference type="NCBI Taxonomy" id="2666136"/>
    <lineage>
        <taxon>Bacteria</taxon>
        <taxon>Pseudomonadati</taxon>
        <taxon>Bacteroidota</taxon>
        <taxon>Sphingobacteriia</taxon>
        <taxon>Sphingobacteriales</taxon>
        <taxon>Sphingobacteriaceae</taxon>
        <taxon>Pedobacter</taxon>
    </lineage>
</organism>
<evidence type="ECO:0000313" key="3">
    <source>
        <dbReference type="Proteomes" id="UP000462931"/>
    </source>
</evidence>
<sequence>MKKLFWVLTLVIGFAGTACNQEVKTDEQLDSLNQAKADSLLQDALKDSLPQDNVATDSVATTDSIAK</sequence>
<gene>
    <name evidence="2" type="ORF">GJJ64_11460</name>
</gene>
<keyword evidence="3" id="KW-1185">Reference proteome</keyword>
<dbReference type="EMBL" id="WKJI01000003">
    <property type="protein sequence ID" value="MRX47813.1"/>
    <property type="molecule type" value="Genomic_DNA"/>
</dbReference>
<accession>A0A7K0FPL0</accession>
<name>A0A7K0FPL0_9SPHI</name>
<comment type="caution">
    <text evidence="2">The sequence shown here is derived from an EMBL/GenBank/DDBJ whole genome shotgun (WGS) entry which is preliminary data.</text>
</comment>